<organism evidence="1 2">
    <name type="scientific">Chryseobacterium ureilyticum</name>
    <dbReference type="NCBI Taxonomy" id="373668"/>
    <lineage>
        <taxon>Bacteria</taxon>
        <taxon>Pseudomonadati</taxon>
        <taxon>Bacteroidota</taxon>
        <taxon>Flavobacteriia</taxon>
        <taxon>Flavobacteriales</taxon>
        <taxon>Weeksellaceae</taxon>
        <taxon>Chryseobacterium group</taxon>
        <taxon>Chryseobacterium</taxon>
    </lineage>
</organism>
<keyword evidence="2" id="KW-1185">Reference proteome</keyword>
<dbReference type="Proteomes" id="UP000186744">
    <property type="component" value="Unassembled WGS sequence"/>
</dbReference>
<evidence type="ECO:0000313" key="2">
    <source>
        <dbReference type="Proteomes" id="UP000186744"/>
    </source>
</evidence>
<name>A0A1N7QS27_9FLAO</name>
<dbReference type="RefSeq" id="WP_076554186.1">
    <property type="nucleotide sequence ID" value="NZ_FTOL01000015.1"/>
</dbReference>
<evidence type="ECO:0000313" key="1">
    <source>
        <dbReference type="EMBL" id="SIT25683.1"/>
    </source>
</evidence>
<dbReference type="AlphaFoldDB" id="A0A1N7QS27"/>
<dbReference type="EMBL" id="FTOL01000015">
    <property type="protein sequence ID" value="SIT25683.1"/>
    <property type="molecule type" value="Genomic_DNA"/>
</dbReference>
<reference evidence="2" key="1">
    <citation type="submission" date="2017-01" db="EMBL/GenBank/DDBJ databases">
        <authorList>
            <person name="Varghese N."/>
            <person name="Submissions S."/>
        </authorList>
    </citation>
    <scope>NUCLEOTIDE SEQUENCE [LARGE SCALE GENOMIC DNA]</scope>
    <source>
        <strain evidence="2">DSM 18017</strain>
    </source>
</reference>
<gene>
    <name evidence="1" type="ORF">SAMN05421786_11556</name>
</gene>
<sequence>MSVKADNPIILGLSYFNKLCNFTKMNIMTSLLNKLKKYFKTGGIDLHLKELRDRVSSFNGITQDVLILEQAIENIEDNVLKDSLKRNLLDHLQYLTQKDDIDRAW</sequence>
<protein>
    <submittedName>
        <fullName evidence="1">Uncharacterized protein</fullName>
    </submittedName>
</protein>
<proteinExistence type="predicted"/>
<accession>A0A1N7QS27</accession>